<reference evidence="2" key="1">
    <citation type="journal article" date="2020" name="Nat. Commun.">
        <title>Genome assembly of wild tea tree DASZ reveals pedigree and selection history of tea varieties.</title>
        <authorList>
            <person name="Zhang W."/>
            <person name="Zhang Y."/>
            <person name="Qiu H."/>
            <person name="Guo Y."/>
            <person name="Wan H."/>
            <person name="Zhang X."/>
            <person name="Scossa F."/>
            <person name="Alseekh S."/>
            <person name="Zhang Q."/>
            <person name="Wang P."/>
            <person name="Xu L."/>
            <person name="Schmidt M.H."/>
            <person name="Jia X."/>
            <person name="Li D."/>
            <person name="Zhu A."/>
            <person name="Guo F."/>
            <person name="Chen W."/>
            <person name="Ni D."/>
            <person name="Usadel B."/>
            <person name="Fernie A.R."/>
            <person name="Wen W."/>
        </authorList>
    </citation>
    <scope>NUCLEOTIDE SEQUENCE [LARGE SCALE GENOMIC DNA]</scope>
    <source>
        <strain evidence="2">cv. G240</strain>
    </source>
</reference>
<dbReference type="AlphaFoldDB" id="A0A7J7IA17"/>
<proteinExistence type="predicted"/>
<reference evidence="1 2" key="2">
    <citation type="submission" date="2020-07" db="EMBL/GenBank/DDBJ databases">
        <title>Genome assembly of wild tea tree DASZ reveals pedigree and selection history of tea varieties.</title>
        <authorList>
            <person name="Zhang W."/>
        </authorList>
    </citation>
    <scope>NUCLEOTIDE SEQUENCE [LARGE SCALE GENOMIC DNA]</scope>
    <source>
        <strain evidence="2">cv. G240</strain>
        <tissue evidence="1">Leaf</tissue>
    </source>
</reference>
<keyword evidence="2" id="KW-1185">Reference proteome</keyword>
<comment type="caution">
    <text evidence="1">The sequence shown here is derived from an EMBL/GenBank/DDBJ whole genome shotgun (WGS) entry which is preliminary data.</text>
</comment>
<evidence type="ECO:0000313" key="1">
    <source>
        <dbReference type="EMBL" id="KAF5961832.1"/>
    </source>
</evidence>
<name>A0A7J7IA17_CAMSI</name>
<evidence type="ECO:0000313" key="2">
    <source>
        <dbReference type="Proteomes" id="UP000593564"/>
    </source>
</evidence>
<dbReference type="EMBL" id="JACBKZ010000001">
    <property type="protein sequence ID" value="KAF5961832.1"/>
    <property type="molecule type" value="Genomic_DNA"/>
</dbReference>
<dbReference type="Proteomes" id="UP000593564">
    <property type="component" value="Unassembled WGS sequence"/>
</dbReference>
<accession>A0A7J7IA17</accession>
<sequence length="165" mass="17779">MEISLFVYDSLRAKGSVVVETDCISSKIVNLLKDISEKGVSAGSRVSAESIQEILDRFSDLVAQLRPDPHSTSVGPSLKWSDLVNGEESSVVLFLPKNLMVAQSSGVSRVDKMLEQGLQVQATEVHTSFEGIGPNPDLKEQGSDVSEAALDTGDLNSNVTNQRFL</sequence>
<organism evidence="1 2">
    <name type="scientific">Camellia sinensis</name>
    <name type="common">Tea plant</name>
    <name type="synonym">Thea sinensis</name>
    <dbReference type="NCBI Taxonomy" id="4442"/>
    <lineage>
        <taxon>Eukaryota</taxon>
        <taxon>Viridiplantae</taxon>
        <taxon>Streptophyta</taxon>
        <taxon>Embryophyta</taxon>
        <taxon>Tracheophyta</taxon>
        <taxon>Spermatophyta</taxon>
        <taxon>Magnoliopsida</taxon>
        <taxon>eudicotyledons</taxon>
        <taxon>Gunneridae</taxon>
        <taxon>Pentapetalae</taxon>
        <taxon>asterids</taxon>
        <taxon>Ericales</taxon>
        <taxon>Theaceae</taxon>
        <taxon>Camellia</taxon>
    </lineage>
</organism>
<gene>
    <name evidence="1" type="ORF">HYC85_003041</name>
</gene>
<protein>
    <submittedName>
        <fullName evidence="1">Uncharacterized protein</fullName>
    </submittedName>
</protein>